<sequence length="307" mass="33917">MKTKRFSFFILILIFLLSACNQKETGKPAKSETAYTKDTTTTEEQDSKQPEEDPEAKESPEQEEPVEQETDGTPDANSSSIAWDGPWTRVGKFNGGSLEIKNVSDKTFGFTLNVADGANIGMIEGNASIEATSATYSDNTTTGESCVLTFSNKENKIVITQTDSCLSYGGNGTTFEGEFVKGDIKPETKTLSDVQIISAKADEQLKKMTGDNYHVFVDNMQMFGEGIKDHDGWGAKVVNGGVRGLYTIKEAIIIIDEKNGLIYAAAIKDGKEVIYYTSNKKYAAQLPKTIEVWREQFTQYPVRYMTK</sequence>
<feature type="region of interest" description="Disordered" evidence="1">
    <location>
        <begin position="26"/>
        <end position="85"/>
    </location>
</feature>
<dbReference type="Proteomes" id="UP000076567">
    <property type="component" value="Unassembled WGS sequence"/>
</dbReference>
<evidence type="ECO:0000313" key="3">
    <source>
        <dbReference type="EMBL" id="KZE64073.1"/>
    </source>
</evidence>
<dbReference type="RefSeq" id="WP_066245073.1">
    <property type="nucleotide sequence ID" value="NZ_LRFC01000038.1"/>
</dbReference>
<evidence type="ECO:0000313" key="4">
    <source>
        <dbReference type="Proteomes" id="UP000076567"/>
    </source>
</evidence>
<evidence type="ECO:0000256" key="1">
    <source>
        <dbReference type="SAM" id="MobiDB-lite"/>
    </source>
</evidence>
<feature type="signal peptide" evidence="2">
    <location>
        <begin position="1"/>
        <end position="19"/>
    </location>
</feature>
<comment type="caution">
    <text evidence="3">The sequence shown here is derived from an EMBL/GenBank/DDBJ whole genome shotgun (WGS) entry which is preliminary data.</text>
</comment>
<keyword evidence="2" id="KW-0732">Signal</keyword>
<proteinExistence type="predicted"/>
<accession>A0A163PST4</accession>
<feature type="compositionally biased region" description="Acidic residues" evidence="1">
    <location>
        <begin position="61"/>
        <end position="72"/>
    </location>
</feature>
<keyword evidence="4" id="KW-1185">Reference proteome</keyword>
<feature type="compositionally biased region" description="Basic and acidic residues" evidence="1">
    <location>
        <begin position="45"/>
        <end position="60"/>
    </location>
</feature>
<reference evidence="4" key="1">
    <citation type="submission" date="2016-01" db="EMBL/GenBank/DDBJ databases">
        <title>Draft genome of Chromobacterium sp. F49.</title>
        <authorList>
            <person name="Hong K.W."/>
        </authorList>
    </citation>
    <scope>NUCLEOTIDE SEQUENCE [LARGE SCALE GENOMIC DNA]</scope>
    <source>
        <strain evidence="4">P7IIIA</strain>
    </source>
</reference>
<gene>
    <name evidence="3" type="ORF">AWM68_13275</name>
</gene>
<evidence type="ECO:0000256" key="2">
    <source>
        <dbReference type="SAM" id="SignalP"/>
    </source>
</evidence>
<feature type="chain" id="PRO_5039141547" evidence="2">
    <location>
        <begin position="20"/>
        <end position="307"/>
    </location>
</feature>
<dbReference type="PROSITE" id="PS51257">
    <property type="entry name" value="PROKAR_LIPOPROTEIN"/>
    <property type="match status" value="1"/>
</dbReference>
<dbReference type="AlphaFoldDB" id="A0A163PST4"/>
<dbReference type="OrthoDB" id="2086244at2"/>
<name>A0A163PST4_9BACL</name>
<organism evidence="3 4">
    <name type="scientific">Fictibacillus phosphorivorans</name>
    <dbReference type="NCBI Taxonomy" id="1221500"/>
    <lineage>
        <taxon>Bacteria</taxon>
        <taxon>Bacillati</taxon>
        <taxon>Bacillota</taxon>
        <taxon>Bacilli</taxon>
        <taxon>Bacillales</taxon>
        <taxon>Fictibacillaceae</taxon>
        <taxon>Fictibacillus</taxon>
    </lineage>
</organism>
<protein>
    <submittedName>
        <fullName evidence="3">Uncharacterized protein</fullName>
    </submittedName>
</protein>
<dbReference type="EMBL" id="LRFC01000038">
    <property type="protein sequence ID" value="KZE64073.1"/>
    <property type="molecule type" value="Genomic_DNA"/>
</dbReference>